<feature type="domain" description="Transcription regulator PadR N-terminal" evidence="1">
    <location>
        <begin position="26"/>
        <end position="98"/>
    </location>
</feature>
<evidence type="ECO:0000313" key="5">
    <source>
        <dbReference type="Proteomes" id="UP000264753"/>
    </source>
</evidence>
<sequence>MMQGADYTDRSYWQGTIKMSLSKFFVLSVLHHKPMHGYQVVQAVEKTTNGCCSPSEGTVYPVLNEFEAGGYMTSHTEVVNGRQRKVYALTDKGRDAFRVATEAWMNVTQHILATRDAVTSDTDQQKPSGNDCCA</sequence>
<proteinExistence type="predicted"/>
<evidence type="ECO:0000313" key="2">
    <source>
        <dbReference type="EMBL" id="HBU99331.1"/>
    </source>
</evidence>
<dbReference type="PANTHER" id="PTHR43252:SF7">
    <property type="entry name" value="TRANSCRIPTIONAL REGULATOR YQJI"/>
    <property type="match status" value="1"/>
</dbReference>
<dbReference type="EMBL" id="DPOP01000104">
    <property type="protein sequence ID" value="HCW68180.1"/>
    <property type="molecule type" value="Genomic_DNA"/>
</dbReference>
<dbReference type="Pfam" id="PF03551">
    <property type="entry name" value="PadR"/>
    <property type="match status" value="1"/>
</dbReference>
<dbReference type="InterPro" id="IPR005149">
    <property type="entry name" value="Tscrpt_reg_PadR_N"/>
</dbReference>
<dbReference type="AlphaFoldDB" id="A0A358HW06"/>
<evidence type="ECO:0000313" key="4">
    <source>
        <dbReference type="Proteomes" id="UP000264179"/>
    </source>
</evidence>
<dbReference type="InterPro" id="IPR036388">
    <property type="entry name" value="WH-like_DNA-bd_sf"/>
</dbReference>
<dbReference type="InterPro" id="IPR036390">
    <property type="entry name" value="WH_DNA-bd_sf"/>
</dbReference>
<evidence type="ECO:0000313" key="3">
    <source>
        <dbReference type="EMBL" id="HCW68180.1"/>
    </source>
</evidence>
<dbReference type="Gene3D" id="1.10.10.10">
    <property type="entry name" value="Winged helix-like DNA-binding domain superfamily/Winged helix DNA-binding domain"/>
    <property type="match status" value="1"/>
</dbReference>
<gene>
    <name evidence="2" type="ORF">DEF21_15715</name>
    <name evidence="3" type="ORF">DHR80_13485</name>
</gene>
<organism evidence="2 5">
    <name type="scientific">Thalassospira lucentensis</name>
    <dbReference type="NCBI Taxonomy" id="168935"/>
    <lineage>
        <taxon>Bacteria</taxon>
        <taxon>Pseudomonadati</taxon>
        <taxon>Pseudomonadota</taxon>
        <taxon>Alphaproteobacteria</taxon>
        <taxon>Rhodospirillales</taxon>
        <taxon>Thalassospiraceae</taxon>
        <taxon>Thalassospira</taxon>
    </lineage>
</organism>
<dbReference type="SUPFAM" id="SSF46785">
    <property type="entry name" value="Winged helix' DNA-binding domain"/>
    <property type="match status" value="1"/>
</dbReference>
<comment type="caution">
    <text evidence="2">The sequence shown here is derived from an EMBL/GenBank/DDBJ whole genome shotgun (WGS) entry which is preliminary data.</text>
</comment>
<reference evidence="4 5" key="1">
    <citation type="journal article" date="2018" name="Nat. Biotechnol.">
        <title>A standardized bacterial taxonomy based on genome phylogeny substantially revises the tree of life.</title>
        <authorList>
            <person name="Parks D.H."/>
            <person name="Chuvochina M."/>
            <person name="Waite D.W."/>
            <person name="Rinke C."/>
            <person name="Skarshewski A."/>
            <person name="Chaumeil P.A."/>
            <person name="Hugenholtz P."/>
        </authorList>
    </citation>
    <scope>NUCLEOTIDE SEQUENCE [LARGE SCALE GENOMIC DNA]</scope>
    <source>
        <strain evidence="2">UBA8707</strain>
        <strain evidence="3">UBA9881</strain>
    </source>
</reference>
<accession>A0A358HW06</accession>
<dbReference type="Proteomes" id="UP000264179">
    <property type="component" value="Unassembled WGS sequence"/>
</dbReference>
<evidence type="ECO:0000259" key="1">
    <source>
        <dbReference type="Pfam" id="PF03551"/>
    </source>
</evidence>
<name>A0A358HW06_9PROT</name>
<dbReference type="EMBL" id="DOOG01000131">
    <property type="protein sequence ID" value="HBU99331.1"/>
    <property type="molecule type" value="Genomic_DNA"/>
</dbReference>
<dbReference type="PANTHER" id="PTHR43252">
    <property type="entry name" value="TRANSCRIPTIONAL REGULATOR YQJI"/>
    <property type="match status" value="1"/>
</dbReference>
<protein>
    <submittedName>
        <fullName evidence="2">PadR family transcriptional regulator</fullName>
    </submittedName>
</protein>
<dbReference type="Proteomes" id="UP000264753">
    <property type="component" value="Unassembled WGS sequence"/>
</dbReference>